<reference evidence="2 3" key="1">
    <citation type="submission" date="2018-05" db="EMBL/GenBank/DDBJ databases">
        <title>Nocardioides silvaticus genome.</title>
        <authorList>
            <person name="Li C."/>
            <person name="Wang G."/>
        </authorList>
    </citation>
    <scope>NUCLEOTIDE SEQUENCE [LARGE SCALE GENOMIC DNA]</scope>
    <source>
        <strain evidence="2 3">CCTCC AB 2018079</strain>
    </source>
</reference>
<comment type="caution">
    <text evidence="2">The sequence shown here is derived from an EMBL/GenBank/DDBJ whole genome shotgun (WGS) entry which is preliminary data.</text>
</comment>
<sequence length="294" mass="31579">MRGSTLRLLVLATALVVGPATLAPVTAEAPGPVAAARATDGTTAAKRYGWGEAQWDFGWEFGESLGDGAYTGRKFGLGSWSDDSTGTGRVVKYGGGLEFHSGEVAQSTNAPDRGTTTLRLEGLPAKRGRWELRERIHFYPDRDAPGGKPYRFVVELVPEDPAQYDCGRHNITVADTVVGGSTVKIQANAGGTSWRKTLKGFGRKGDEDDRFYGLQITKKRITWFVNGTAVASLAAAAALPKTPMTVRMRLVGEGNDTEMKKTDIRIDWVRGFDLARGKKTPKGASLTKGRGVAC</sequence>
<evidence type="ECO:0008006" key="4">
    <source>
        <dbReference type="Google" id="ProtNLM"/>
    </source>
</evidence>
<evidence type="ECO:0000313" key="2">
    <source>
        <dbReference type="EMBL" id="PWN04563.1"/>
    </source>
</evidence>
<dbReference type="OrthoDB" id="273319at2"/>
<proteinExistence type="predicted"/>
<dbReference type="Gene3D" id="2.60.120.200">
    <property type="match status" value="1"/>
</dbReference>
<dbReference type="EMBL" id="QGDD01000001">
    <property type="protein sequence ID" value="PWN04563.1"/>
    <property type="molecule type" value="Genomic_DNA"/>
</dbReference>
<dbReference type="SUPFAM" id="SSF49899">
    <property type="entry name" value="Concanavalin A-like lectins/glucanases"/>
    <property type="match status" value="1"/>
</dbReference>
<keyword evidence="3" id="KW-1185">Reference proteome</keyword>
<organism evidence="2 3">
    <name type="scientific">Nocardioides silvaticus</name>
    <dbReference type="NCBI Taxonomy" id="2201891"/>
    <lineage>
        <taxon>Bacteria</taxon>
        <taxon>Bacillati</taxon>
        <taxon>Actinomycetota</taxon>
        <taxon>Actinomycetes</taxon>
        <taxon>Propionibacteriales</taxon>
        <taxon>Nocardioidaceae</taxon>
        <taxon>Nocardioides</taxon>
    </lineage>
</organism>
<feature type="signal peptide" evidence="1">
    <location>
        <begin position="1"/>
        <end position="22"/>
    </location>
</feature>
<accession>A0A316TIX3</accession>
<evidence type="ECO:0000256" key="1">
    <source>
        <dbReference type="SAM" id="SignalP"/>
    </source>
</evidence>
<dbReference type="RefSeq" id="WP_109692067.1">
    <property type="nucleotide sequence ID" value="NZ_QGDD01000001.1"/>
</dbReference>
<keyword evidence="1" id="KW-0732">Signal</keyword>
<gene>
    <name evidence="2" type="ORF">DJ010_02740</name>
</gene>
<feature type="chain" id="PRO_5039595612" description="GH16 domain-containing protein" evidence="1">
    <location>
        <begin position="23"/>
        <end position="294"/>
    </location>
</feature>
<protein>
    <recommendedName>
        <fullName evidence="4">GH16 domain-containing protein</fullName>
    </recommendedName>
</protein>
<dbReference type="AlphaFoldDB" id="A0A316TIX3"/>
<evidence type="ECO:0000313" key="3">
    <source>
        <dbReference type="Proteomes" id="UP000245507"/>
    </source>
</evidence>
<name>A0A316TIX3_9ACTN</name>
<dbReference type="Proteomes" id="UP000245507">
    <property type="component" value="Unassembled WGS sequence"/>
</dbReference>
<dbReference type="InterPro" id="IPR013320">
    <property type="entry name" value="ConA-like_dom_sf"/>
</dbReference>